<proteinExistence type="predicted"/>
<dbReference type="SUPFAM" id="SSF52540">
    <property type="entry name" value="P-loop containing nucleoside triphosphate hydrolases"/>
    <property type="match status" value="1"/>
</dbReference>
<dbReference type="AlphaFoldDB" id="A0A9W9ZEY8"/>
<organism evidence="3 4">
    <name type="scientific">Desmophyllum pertusum</name>
    <dbReference type="NCBI Taxonomy" id="174260"/>
    <lineage>
        <taxon>Eukaryota</taxon>
        <taxon>Metazoa</taxon>
        <taxon>Cnidaria</taxon>
        <taxon>Anthozoa</taxon>
        <taxon>Hexacorallia</taxon>
        <taxon>Scleractinia</taxon>
        <taxon>Caryophylliina</taxon>
        <taxon>Caryophylliidae</taxon>
        <taxon>Desmophyllum</taxon>
    </lineage>
</organism>
<keyword evidence="4" id="KW-1185">Reference proteome</keyword>
<dbReference type="GO" id="GO:0003924">
    <property type="term" value="F:GTPase activity"/>
    <property type="evidence" value="ECO:0007669"/>
    <property type="project" value="InterPro"/>
</dbReference>
<dbReference type="OrthoDB" id="5979378at2759"/>
<dbReference type="Proteomes" id="UP001163046">
    <property type="component" value="Unassembled WGS sequence"/>
</dbReference>
<dbReference type="InterPro" id="IPR027417">
    <property type="entry name" value="P-loop_NTPase"/>
</dbReference>
<evidence type="ECO:0000313" key="4">
    <source>
        <dbReference type="Proteomes" id="UP001163046"/>
    </source>
</evidence>
<feature type="chain" id="PRO_5040726028" description="Guanylate-binding protein N-terminal domain-containing protein" evidence="1">
    <location>
        <begin position="26"/>
        <end position="151"/>
    </location>
</feature>
<dbReference type="InterPro" id="IPR015894">
    <property type="entry name" value="Guanylate-bd_N"/>
</dbReference>
<name>A0A9W9ZEY8_9CNID</name>
<feature type="signal peptide" evidence="1">
    <location>
        <begin position="1"/>
        <end position="25"/>
    </location>
</feature>
<gene>
    <name evidence="3" type="ORF">OS493_010923</name>
</gene>
<comment type="caution">
    <text evidence="3">The sequence shown here is derived from an EMBL/GenBank/DDBJ whole genome shotgun (WGS) entry which is preliminary data.</text>
</comment>
<feature type="domain" description="Guanylate-binding protein N-terminal" evidence="2">
    <location>
        <begin position="38"/>
        <end position="131"/>
    </location>
</feature>
<dbReference type="PANTHER" id="PTHR10751">
    <property type="entry name" value="GUANYLATE BINDING PROTEIN"/>
    <property type="match status" value="1"/>
</dbReference>
<protein>
    <recommendedName>
        <fullName evidence="2">Guanylate-binding protein N-terminal domain-containing protein</fullName>
    </recommendedName>
</protein>
<accession>A0A9W9ZEY8</accession>
<dbReference type="EMBL" id="MU826354">
    <property type="protein sequence ID" value="KAJ7380210.1"/>
    <property type="molecule type" value="Genomic_DNA"/>
</dbReference>
<reference evidence="3" key="1">
    <citation type="submission" date="2023-01" db="EMBL/GenBank/DDBJ databases">
        <title>Genome assembly of the deep-sea coral Lophelia pertusa.</title>
        <authorList>
            <person name="Herrera S."/>
            <person name="Cordes E."/>
        </authorList>
    </citation>
    <scope>NUCLEOTIDE SEQUENCE</scope>
    <source>
        <strain evidence="3">USNM1676648</strain>
        <tissue evidence="3">Polyp</tissue>
    </source>
</reference>
<dbReference type="Gene3D" id="3.40.50.300">
    <property type="entry name" value="P-loop containing nucleotide triphosphate hydrolases"/>
    <property type="match status" value="1"/>
</dbReference>
<keyword evidence="1" id="KW-0732">Signal</keyword>
<dbReference type="GO" id="GO:0005525">
    <property type="term" value="F:GTP binding"/>
    <property type="evidence" value="ECO:0007669"/>
    <property type="project" value="InterPro"/>
</dbReference>
<sequence>MNSFILFVALGTLFAGYLNIPVAEGSRARLLLESANNNTYKLKPDVLKEISQLQGPIRVIAVVGNARVGKSTTLNLISHIWKGESENPDVEEIFKTGDSFEAVTHDVWAHIIKRPQNVEGSILLLDVEGTDLGDDSVTLHLSMFTAMMSSG</sequence>
<evidence type="ECO:0000259" key="2">
    <source>
        <dbReference type="Pfam" id="PF02263"/>
    </source>
</evidence>
<evidence type="ECO:0000313" key="3">
    <source>
        <dbReference type="EMBL" id="KAJ7380210.1"/>
    </source>
</evidence>
<evidence type="ECO:0000256" key="1">
    <source>
        <dbReference type="SAM" id="SignalP"/>
    </source>
</evidence>
<dbReference type="Pfam" id="PF02263">
    <property type="entry name" value="GBP"/>
    <property type="match status" value="1"/>
</dbReference>